<keyword evidence="3" id="KW-0614">Plasmid</keyword>
<feature type="compositionally biased region" description="Low complexity" evidence="1">
    <location>
        <begin position="338"/>
        <end position="349"/>
    </location>
</feature>
<feature type="region of interest" description="Disordered" evidence="1">
    <location>
        <begin position="1"/>
        <end position="64"/>
    </location>
</feature>
<organism evidence="3 4">
    <name type="scientific">Azospirillum brasilense</name>
    <dbReference type="NCBI Taxonomy" id="192"/>
    <lineage>
        <taxon>Bacteria</taxon>
        <taxon>Pseudomonadati</taxon>
        <taxon>Pseudomonadota</taxon>
        <taxon>Alphaproteobacteria</taxon>
        <taxon>Rhodospirillales</taxon>
        <taxon>Azospirillaceae</taxon>
        <taxon>Azospirillum</taxon>
    </lineage>
</organism>
<dbReference type="Proteomes" id="UP000298774">
    <property type="component" value="Plasmid p1"/>
</dbReference>
<dbReference type="EMBL" id="CP032340">
    <property type="protein sequence ID" value="QCO10746.1"/>
    <property type="molecule type" value="Genomic_DNA"/>
</dbReference>
<dbReference type="RefSeq" id="WP_035678265.1">
    <property type="nucleotide sequence ID" value="NZ_CP012915.1"/>
</dbReference>
<protein>
    <submittedName>
        <fullName evidence="3">Lytic transglycosylase domain-containing protein</fullName>
    </submittedName>
</protein>
<geneLocation type="plasmid" evidence="3 4">
    <name>p1</name>
</geneLocation>
<reference evidence="2 5" key="2">
    <citation type="submission" date="2023-11" db="EMBL/GenBank/DDBJ databases">
        <title>MicrobeMod: A computational toolkit for identifying prokaryotic methylation and restriction-modification with nanopore sequencing.</title>
        <authorList>
            <person name="Crits-Christoph A."/>
            <person name="Kang S.C."/>
            <person name="Lee H."/>
            <person name="Ostrov N."/>
        </authorList>
    </citation>
    <scope>NUCLEOTIDE SEQUENCE [LARGE SCALE GENOMIC DNA]</scope>
    <source>
        <strain evidence="2 5">ATCC 29145</strain>
    </source>
</reference>
<evidence type="ECO:0000313" key="5">
    <source>
        <dbReference type="Proteomes" id="UP001277471"/>
    </source>
</evidence>
<accession>A0A0P0FA04</accession>
<dbReference type="Proteomes" id="UP001277471">
    <property type="component" value="Unassembled WGS sequence"/>
</dbReference>
<dbReference type="InterPro" id="IPR023346">
    <property type="entry name" value="Lysozyme-like_dom_sf"/>
</dbReference>
<feature type="region of interest" description="Disordered" evidence="1">
    <location>
        <begin position="320"/>
        <end position="363"/>
    </location>
</feature>
<sequence>MKVALPPLAPIPERKPDVPAPLSSTGAASGGSFQSALADVQPVPRGRLANGQKVPPLPAAKPEAPIQLADGTRVPFPARKPEVVPGAVATAVAASGAQSTVIGAALANSPAAGQVVLAAQQVAGLSGHSFTAILAQATQESGLDPAARNRSSSAAGPFQFLERTWLDLFRRHGSAYGQGELAGAIQSRNGIPSVKDPAVRRQILALRHDVDLSAGMAARYLSEGRDRLEDRLKRPVSETESRIAYVLGVGGAAKLLRAAESSPRAAAAELLPAAARSNRGLFYDRASGRALTASETVARLTRRMDTDQKEMFERIAQAAEPRLRLDGGPSPLSSFQSAALGGTAGMDADGAGEYENGDGNPFG</sequence>
<dbReference type="SUPFAM" id="SSF53955">
    <property type="entry name" value="Lysozyme-like"/>
    <property type="match status" value="1"/>
</dbReference>
<name>A0A0P0FA04_AZOBR</name>
<dbReference type="GeneID" id="56451468"/>
<evidence type="ECO:0000313" key="2">
    <source>
        <dbReference type="EMBL" id="MDX5952015.1"/>
    </source>
</evidence>
<evidence type="ECO:0000313" key="3">
    <source>
        <dbReference type="EMBL" id="QCO10746.1"/>
    </source>
</evidence>
<dbReference type="EMBL" id="JAWXYC010000003">
    <property type="protein sequence ID" value="MDX5952015.1"/>
    <property type="molecule type" value="Genomic_DNA"/>
</dbReference>
<gene>
    <name evidence="3" type="ORF">D3868_16880</name>
    <name evidence="2" type="ORF">SIM66_12530</name>
</gene>
<keyword evidence="5" id="KW-1185">Reference proteome</keyword>
<dbReference type="KEGG" id="abf:AMK58_20415"/>
<dbReference type="Gene3D" id="1.10.530.10">
    <property type="match status" value="1"/>
</dbReference>
<reference evidence="3 4" key="1">
    <citation type="submission" date="2018-09" db="EMBL/GenBank/DDBJ databases">
        <title>Whole genome based analysis of evolution and adaptive divergence in Indian and Brazilian strains of Azospirillum brasilense.</title>
        <authorList>
            <person name="Singh C."/>
            <person name="Tripathi A.K."/>
        </authorList>
    </citation>
    <scope>NUCLEOTIDE SEQUENCE [LARGE SCALE GENOMIC DNA]</scope>
    <source>
        <strain evidence="3 4">MTCC4038</strain>
        <plasmid evidence="3 4">p1</plasmid>
    </source>
</reference>
<evidence type="ECO:0000256" key="1">
    <source>
        <dbReference type="SAM" id="MobiDB-lite"/>
    </source>
</evidence>
<proteinExistence type="predicted"/>
<feature type="compositionally biased region" description="Polar residues" evidence="1">
    <location>
        <begin position="22"/>
        <end position="35"/>
    </location>
</feature>
<dbReference type="AlphaFoldDB" id="A0A0P0FA04"/>
<evidence type="ECO:0000313" key="4">
    <source>
        <dbReference type="Proteomes" id="UP000298774"/>
    </source>
</evidence>